<evidence type="ECO:0000313" key="2">
    <source>
        <dbReference type="EMBL" id="PRX49339.1"/>
    </source>
</evidence>
<feature type="region of interest" description="Disordered" evidence="1">
    <location>
        <begin position="1"/>
        <end position="21"/>
    </location>
</feature>
<dbReference type="EMBL" id="PVNH01000003">
    <property type="protein sequence ID" value="PRX49339.1"/>
    <property type="molecule type" value="Genomic_DNA"/>
</dbReference>
<gene>
    <name evidence="2" type="ORF">B0I33_103374</name>
</gene>
<proteinExistence type="predicted"/>
<dbReference type="OrthoDB" id="9881665at2"/>
<dbReference type="RefSeq" id="WP_106178011.1">
    <property type="nucleotide sequence ID" value="NZ_PVNH01000003.1"/>
</dbReference>
<organism evidence="2 3">
    <name type="scientific">Prauserella shujinwangii</name>
    <dbReference type="NCBI Taxonomy" id="1453103"/>
    <lineage>
        <taxon>Bacteria</taxon>
        <taxon>Bacillati</taxon>
        <taxon>Actinomycetota</taxon>
        <taxon>Actinomycetes</taxon>
        <taxon>Pseudonocardiales</taxon>
        <taxon>Pseudonocardiaceae</taxon>
        <taxon>Prauserella</taxon>
    </lineage>
</organism>
<sequence length="115" mass="12415">MTIPLPPHVESPTVDVQPGPGVDVSSLGPALERLRAHAGTSLSWADRLEVRLVRNGHPAMPTALLADAFLTIGSRLIRARGIAADPEEAIDRVCDRLCGKFDIVPRQRDRFTADG</sequence>
<keyword evidence="3" id="KW-1185">Reference proteome</keyword>
<accession>A0A2T0LZ11</accession>
<dbReference type="Proteomes" id="UP000238362">
    <property type="component" value="Unassembled WGS sequence"/>
</dbReference>
<dbReference type="AlphaFoldDB" id="A0A2T0LZ11"/>
<name>A0A2T0LZ11_9PSEU</name>
<protein>
    <submittedName>
        <fullName evidence="2">Uncharacterized protein</fullName>
    </submittedName>
</protein>
<evidence type="ECO:0000256" key="1">
    <source>
        <dbReference type="SAM" id="MobiDB-lite"/>
    </source>
</evidence>
<reference evidence="2 3" key="1">
    <citation type="submission" date="2018-03" db="EMBL/GenBank/DDBJ databases">
        <title>Genomic Encyclopedia of Type Strains, Phase III (KMG-III): the genomes of soil and plant-associated and newly described type strains.</title>
        <authorList>
            <person name="Whitman W."/>
        </authorList>
    </citation>
    <scope>NUCLEOTIDE SEQUENCE [LARGE SCALE GENOMIC DNA]</scope>
    <source>
        <strain evidence="2 3">CGMCC 4.7125</strain>
    </source>
</reference>
<evidence type="ECO:0000313" key="3">
    <source>
        <dbReference type="Proteomes" id="UP000238362"/>
    </source>
</evidence>
<comment type="caution">
    <text evidence="2">The sequence shown here is derived from an EMBL/GenBank/DDBJ whole genome shotgun (WGS) entry which is preliminary data.</text>
</comment>